<keyword evidence="5 7" id="KW-0472">Membrane</keyword>
<dbReference type="CDD" id="cd09912">
    <property type="entry name" value="DLP_2"/>
    <property type="match status" value="1"/>
</dbReference>
<dbReference type="Pfam" id="PF00350">
    <property type="entry name" value="Dynamin_N"/>
    <property type="match status" value="1"/>
</dbReference>
<comment type="caution">
    <text evidence="9">The sequence shown here is derived from an EMBL/GenBank/DDBJ whole genome shotgun (WGS) entry which is preliminary data.</text>
</comment>
<evidence type="ECO:0000256" key="4">
    <source>
        <dbReference type="ARBA" id="ARBA00023134"/>
    </source>
</evidence>
<dbReference type="EMBL" id="JAMPKK010000036">
    <property type="protein sequence ID" value="MEP0866058.1"/>
    <property type="molecule type" value="Genomic_DNA"/>
</dbReference>
<dbReference type="SUPFAM" id="SSF52540">
    <property type="entry name" value="P-loop containing nucleoside triphosphate hydrolases"/>
    <property type="match status" value="1"/>
</dbReference>
<reference evidence="9 10" key="1">
    <citation type="submission" date="2022-04" db="EMBL/GenBank/DDBJ databases">
        <title>Positive selection, recombination, and allopatry shape intraspecific diversity of widespread and dominant cyanobacteria.</title>
        <authorList>
            <person name="Wei J."/>
            <person name="Shu W."/>
            <person name="Hu C."/>
        </authorList>
    </citation>
    <scope>NUCLEOTIDE SEQUENCE [LARGE SCALE GENOMIC DNA]</scope>
    <source>
        <strain evidence="9 10">GB2-A5</strain>
    </source>
</reference>
<sequence>MFVNAANEISAALPAKPEQPATQQQPVPSNAASNASPPPPPKVEHQRNKHHDTAYEQLQQFQKNRQQLDNFCYQLYQTIQDCTKHELLPNTLEKELGKVSQKLQSQRFRISVVGEFSQGKSTFLNALLGEEIQPARAIPCSGAVTILKYGKKMQVVCRYKDGRSEEIPLDQYKVKAAIPKEAARDHRSEQLGQSDIEEIIFEHPDLDLCRSGVEIIDSPGLNEHPDRTAITQKLLKDTDAAIFLTNAMRLLPEKEKELIQDVRTQLNGGKENEPADNLFVLVNFMDLLDEEEDRQDVSQRIESFVKQQNLLIKTEDRIHYISAKSALKAILKGADDEYLKTFQSFTQSIEQFLTHERGFLEIKKSVIRIQELNQAGLDGLHQAEKVLLGNLTLSEAKKQEILEQIGEASGRDLRIRLIADEIKDASFEEANESLQEWLEELGERLANKVEHWSSKYNPIFDQERVIQDYVNQFLRDIQQEIDTWGNKELKEKILKPHFEILENSIKEELDTLQKSLLLLDKDINTDFSKQINLAINGIEGSFGDFYTYISGGLFGGGLGAGLLILLGLGGPIMWAVAGVGAAIAGALGFGMGGIHDQIKLKVFETGCEKFVEATEKLTDKIGETIDLVFNTRVEEAIKVIEQAIFLCENLLEQQEKIHNETLEQRQIKKAFIVQKRGEFEQLRKNIEAFFPY</sequence>
<proteinExistence type="predicted"/>
<dbReference type="InterPro" id="IPR027094">
    <property type="entry name" value="Mitofusin_fam"/>
</dbReference>
<dbReference type="InterPro" id="IPR027417">
    <property type="entry name" value="P-loop_NTPase"/>
</dbReference>
<dbReference type="Proteomes" id="UP001442494">
    <property type="component" value="Unassembled WGS sequence"/>
</dbReference>
<gene>
    <name evidence="9" type="ORF">NDI37_16445</name>
</gene>
<evidence type="ECO:0000256" key="5">
    <source>
        <dbReference type="ARBA" id="ARBA00023136"/>
    </source>
</evidence>
<evidence type="ECO:0000256" key="2">
    <source>
        <dbReference type="ARBA" id="ARBA00022741"/>
    </source>
</evidence>
<evidence type="ECO:0000256" key="1">
    <source>
        <dbReference type="ARBA" id="ARBA00004370"/>
    </source>
</evidence>
<name>A0ABV0JRG8_9CYAN</name>
<evidence type="ECO:0000256" key="7">
    <source>
        <dbReference type="SAM" id="Phobius"/>
    </source>
</evidence>
<accession>A0ABV0JRG8</accession>
<organism evidence="9 10">
    <name type="scientific">Funiculus sociatus GB2-A5</name>
    <dbReference type="NCBI Taxonomy" id="2933946"/>
    <lineage>
        <taxon>Bacteria</taxon>
        <taxon>Bacillati</taxon>
        <taxon>Cyanobacteriota</taxon>
        <taxon>Cyanophyceae</taxon>
        <taxon>Coleofasciculales</taxon>
        <taxon>Coleofasciculaceae</taxon>
        <taxon>Funiculus</taxon>
    </lineage>
</organism>
<dbReference type="InterPro" id="IPR045063">
    <property type="entry name" value="Dynamin_N"/>
</dbReference>
<comment type="subcellular location">
    <subcellularLocation>
        <location evidence="1">Membrane</location>
    </subcellularLocation>
</comment>
<protein>
    <submittedName>
        <fullName evidence="9">Dynamin family protein</fullName>
    </submittedName>
</protein>
<dbReference type="PANTHER" id="PTHR10465:SF0">
    <property type="entry name" value="SARCALUMENIN"/>
    <property type="match status" value="1"/>
</dbReference>
<keyword evidence="3" id="KW-0378">Hydrolase</keyword>
<feature type="region of interest" description="Disordered" evidence="6">
    <location>
        <begin position="1"/>
        <end position="50"/>
    </location>
</feature>
<evidence type="ECO:0000313" key="9">
    <source>
        <dbReference type="EMBL" id="MEP0866058.1"/>
    </source>
</evidence>
<evidence type="ECO:0000259" key="8">
    <source>
        <dbReference type="Pfam" id="PF00350"/>
    </source>
</evidence>
<evidence type="ECO:0000313" key="10">
    <source>
        <dbReference type="Proteomes" id="UP001442494"/>
    </source>
</evidence>
<dbReference type="Gene3D" id="3.40.50.300">
    <property type="entry name" value="P-loop containing nucleotide triphosphate hydrolases"/>
    <property type="match status" value="1"/>
</dbReference>
<feature type="domain" description="Dynamin N-terminal" evidence="8">
    <location>
        <begin position="110"/>
        <end position="261"/>
    </location>
</feature>
<evidence type="ECO:0000256" key="6">
    <source>
        <dbReference type="SAM" id="MobiDB-lite"/>
    </source>
</evidence>
<evidence type="ECO:0000256" key="3">
    <source>
        <dbReference type="ARBA" id="ARBA00022801"/>
    </source>
</evidence>
<keyword evidence="7" id="KW-0812">Transmembrane</keyword>
<keyword evidence="4" id="KW-0342">GTP-binding</keyword>
<keyword evidence="7" id="KW-1133">Transmembrane helix</keyword>
<keyword evidence="10" id="KW-1185">Reference proteome</keyword>
<dbReference type="PANTHER" id="PTHR10465">
    <property type="entry name" value="TRANSMEMBRANE GTPASE FZO1"/>
    <property type="match status" value="1"/>
</dbReference>
<keyword evidence="2" id="KW-0547">Nucleotide-binding</keyword>
<feature type="transmembrane region" description="Helical" evidence="7">
    <location>
        <begin position="545"/>
        <end position="566"/>
    </location>
</feature>
<feature type="transmembrane region" description="Helical" evidence="7">
    <location>
        <begin position="572"/>
        <end position="594"/>
    </location>
</feature>